<evidence type="ECO:0000259" key="1">
    <source>
        <dbReference type="Pfam" id="PF03101"/>
    </source>
</evidence>
<feature type="domain" description="FAR1" evidence="1">
    <location>
        <begin position="582"/>
        <end position="636"/>
    </location>
</feature>
<organism evidence="2 3">
    <name type="scientific">Gossypium aridum</name>
    <name type="common">American cotton</name>
    <name type="synonym">Erioxylum aridum</name>
    <dbReference type="NCBI Taxonomy" id="34290"/>
    <lineage>
        <taxon>Eukaryota</taxon>
        <taxon>Viridiplantae</taxon>
        <taxon>Streptophyta</taxon>
        <taxon>Embryophyta</taxon>
        <taxon>Tracheophyta</taxon>
        <taxon>Spermatophyta</taxon>
        <taxon>Magnoliopsida</taxon>
        <taxon>eudicotyledons</taxon>
        <taxon>Gunneridae</taxon>
        <taxon>Pentapetalae</taxon>
        <taxon>rosids</taxon>
        <taxon>malvids</taxon>
        <taxon>Malvales</taxon>
        <taxon>Malvaceae</taxon>
        <taxon>Malvoideae</taxon>
        <taxon>Gossypium</taxon>
    </lineage>
</organism>
<name>A0A7J8X217_GOSAI</name>
<evidence type="ECO:0000313" key="2">
    <source>
        <dbReference type="EMBL" id="MBA0681315.1"/>
    </source>
</evidence>
<proteinExistence type="predicted"/>
<gene>
    <name evidence="2" type="ORF">Goari_023130</name>
</gene>
<comment type="caution">
    <text evidence="2">The sequence shown here is derived from an EMBL/GenBank/DDBJ whole genome shotgun (WGS) entry which is preliminary data.</text>
</comment>
<keyword evidence="3" id="KW-1185">Reference proteome</keyword>
<dbReference type="Pfam" id="PF03101">
    <property type="entry name" value="FAR1"/>
    <property type="match status" value="1"/>
</dbReference>
<protein>
    <recommendedName>
        <fullName evidence="1">FAR1 domain-containing protein</fullName>
    </recommendedName>
</protein>
<reference evidence="2 3" key="1">
    <citation type="journal article" date="2019" name="Genome Biol. Evol.">
        <title>Insights into the evolution of the New World diploid cottons (Gossypium, subgenus Houzingenia) based on genome sequencing.</title>
        <authorList>
            <person name="Grover C.E."/>
            <person name="Arick M.A. 2nd"/>
            <person name="Thrash A."/>
            <person name="Conover J.L."/>
            <person name="Sanders W.S."/>
            <person name="Peterson D.G."/>
            <person name="Frelichowski J.E."/>
            <person name="Scheffler J.A."/>
            <person name="Scheffler B.E."/>
            <person name="Wendel J.F."/>
        </authorList>
    </citation>
    <scope>NUCLEOTIDE SEQUENCE [LARGE SCALE GENOMIC DNA]</scope>
    <source>
        <strain evidence="2">185</strain>
        <tissue evidence="2">Leaf</tissue>
    </source>
</reference>
<dbReference type="Pfam" id="PF14223">
    <property type="entry name" value="Retrotran_gag_2"/>
    <property type="match status" value="1"/>
</dbReference>
<dbReference type="AlphaFoldDB" id="A0A7J8X217"/>
<sequence>MATNASSDSTVAPPCSSMFSNNQLIQSFPPHVTVKLDDNSFVQWRQQIRLITDGYNLTGFLDGTITAPPRFVESPDGSLMANPEALAYNRQDKLLTSWLLSTISPSVLPSFTDAKTANDVWITATRLFAPVSGAKLSRIRHDLYSIKKGAMSVKDYIAKIQNMCALIDAAGSRISDTEKVGIVLAGLPSEFDIVLTLASLSSDLLPFQRLVEVLLEFESRQVRAVQEVPVHAHFVEAFSTPAVVDSGRGGRPSVSRGRAFRSRAQCQICGRFGHLAQLCYYRFNRECGGPESGVRASTRSVDNGSGAAVVDGSVPYGGSVKVSGDGFPLMTNQPNPWWDGSLSGAAPYLQFSVPQCFEGCDNKAGTAGVFGSVGPGARSVGRVAGYAAVGQGVRQSAGSAGYGAVVGDEFTKPMVGLSNNFGPSAAVGPSPHTAGHQFGSSFKGHGAEGRFNTGFCSTYYVITKFRVNKRYWIGKISCYYYQFSEAYVYDIEYHGAFFGQWKRRTSWNVFEITESCIKGESGISEADKSKEDKVFIIESCLDGESGVTEVEKSKLRRKNSVTESCAGDESELRKLNLNQEPYEEGFNQNRQKSTRVRVRKRESKREGCMARMNVKREKPGKYVITKFVKEHNHPLFVTSGKDQPYTIMENYVPFLASIKEQTHRFSKTIEGAIRNISVVESRDHHSHYFVAFMVFDPLINL</sequence>
<dbReference type="PANTHER" id="PTHR47481">
    <property type="match status" value="1"/>
</dbReference>
<dbReference type="Proteomes" id="UP000593577">
    <property type="component" value="Unassembled WGS sequence"/>
</dbReference>
<accession>A0A7J8X217</accession>
<dbReference type="EMBL" id="JABFAA010000005">
    <property type="protein sequence ID" value="MBA0681315.1"/>
    <property type="molecule type" value="Genomic_DNA"/>
</dbReference>
<dbReference type="InterPro" id="IPR004330">
    <property type="entry name" value="FAR1_DNA_bnd_dom"/>
</dbReference>
<evidence type="ECO:0000313" key="3">
    <source>
        <dbReference type="Proteomes" id="UP000593577"/>
    </source>
</evidence>
<dbReference type="PANTHER" id="PTHR47481:SF10">
    <property type="entry name" value="COPIA-LIKE POLYPROTEIN_RETROTRANSPOSON"/>
    <property type="match status" value="1"/>
</dbReference>